<evidence type="ECO:0000259" key="8">
    <source>
        <dbReference type="PROSITE" id="PS50011"/>
    </source>
</evidence>
<keyword evidence="10" id="KW-1185">Reference proteome</keyword>
<dbReference type="PANTHER" id="PTHR43289">
    <property type="entry name" value="MITOGEN-ACTIVATED PROTEIN KINASE KINASE KINASE 20-RELATED"/>
    <property type="match status" value="1"/>
</dbReference>
<dbReference type="RefSeq" id="WP_160819951.1">
    <property type="nucleotide sequence ID" value="NZ_JBHSXS010000001.1"/>
</dbReference>
<name>A0ABW2C9P5_9ACTN</name>
<feature type="region of interest" description="Disordered" evidence="7">
    <location>
        <begin position="1"/>
        <end position="67"/>
    </location>
</feature>
<keyword evidence="2" id="KW-0723">Serine/threonine-protein kinase</keyword>
<dbReference type="Pfam" id="PF00069">
    <property type="entry name" value="Pkinase"/>
    <property type="match status" value="1"/>
</dbReference>
<keyword evidence="3 9" id="KW-0808">Transferase</keyword>
<sequence>MTSGPPDGSRADGPFSDGSPDGSPDGGPVGGPVGGGPLGGSDAGPEAGPGTPDGSADGSSGGPAAGPAWRLAGYTEIRELGAGAQGRVVLARDDFAGEQVAIKYLARHEGDGTAVARLREEAAMLAQVTDPHVVRLLRFESGEQGAALVMEAVNGVSLKRVLAEHGALEPEAALAVLKGSLLGLAAAHGVGVVHRDYKPANVVVRADGLSKLIDFGIAALAGDASRSGTPAYMAPEQWRGEPSSPATDVYAATCVFFECVTGRRPYGPGSLAETRDRHLNAPAPVDDVPEPLRPLLERGLAKSAWDRPPGASAFVGELEEAASAAYGPDWEQRGVRALAVAAAALAALFPLGAAVVGTGAAAGSAAAGSAASGTAAAAGGGLLASTGAKVALAVGTAAVVATGGGTAAYIASDDGPGDRRTRNGAPSASPAAAVPVSAISALNRTTPLPGRPALQLQNAQYVQVSGIADPALRTRVNAALRAPLDRRVDQFRAYVAGPHTSAVDTPRCARLTSRVSIRYSGPRLISVRHLFERRTCNVVDEGLPYKETVTVDLRTGRALGPADVFRDLGPSGISAIARTVPKPPPGKRDCVQGPLKRADLEPAAAAGGLVQVQLSFARDGLELNYAGWVECGDGLVLTVPYARVTGLLRPGLVPALPAAAPPAGPSPSRT</sequence>
<dbReference type="EMBL" id="JBHSXS010000001">
    <property type="protein sequence ID" value="MFC6878446.1"/>
    <property type="molecule type" value="Genomic_DNA"/>
</dbReference>
<dbReference type="Gene3D" id="1.10.510.10">
    <property type="entry name" value="Transferase(Phosphotransferase) domain 1"/>
    <property type="match status" value="1"/>
</dbReference>
<evidence type="ECO:0000256" key="7">
    <source>
        <dbReference type="SAM" id="MobiDB-lite"/>
    </source>
</evidence>
<reference evidence="10" key="1">
    <citation type="journal article" date="2019" name="Int. J. Syst. Evol. Microbiol.">
        <title>The Global Catalogue of Microorganisms (GCM) 10K type strain sequencing project: providing services to taxonomists for standard genome sequencing and annotation.</title>
        <authorList>
            <consortium name="The Broad Institute Genomics Platform"/>
            <consortium name="The Broad Institute Genome Sequencing Center for Infectious Disease"/>
            <person name="Wu L."/>
            <person name="Ma J."/>
        </authorList>
    </citation>
    <scope>NUCLEOTIDE SEQUENCE [LARGE SCALE GENOMIC DNA]</scope>
    <source>
        <strain evidence="10">JCM 3369</strain>
    </source>
</reference>
<protein>
    <recommendedName>
        <fullName evidence="1">non-specific serine/threonine protein kinase</fullName>
        <ecNumber evidence="1">2.7.11.1</ecNumber>
    </recommendedName>
</protein>
<dbReference type="InterPro" id="IPR000719">
    <property type="entry name" value="Prot_kinase_dom"/>
</dbReference>
<dbReference type="PROSITE" id="PS50011">
    <property type="entry name" value="PROTEIN_KINASE_DOM"/>
    <property type="match status" value="1"/>
</dbReference>
<evidence type="ECO:0000256" key="1">
    <source>
        <dbReference type="ARBA" id="ARBA00012513"/>
    </source>
</evidence>
<comment type="caution">
    <text evidence="9">The sequence shown here is derived from an EMBL/GenBank/DDBJ whole genome shotgun (WGS) entry which is preliminary data.</text>
</comment>
<accession>A0ABW2C9P5</accession>
<keyword evidence="4" id="KW-0547">Nucleotide-binding</keyword>
<feature type="compositionally biased region" description="Low complexity" evidence="7">
    <location>
        <begin position="43"/>
        <end position="58"/>
    </location>
</feature>
<gene>
    <name evidence="9" type="ORF">ACFQKB_01565</name>
</gene>
<keyword evidence="5 9" id="KW-0418">Kinase</keyword>
<feature type="domain" description="Protein kinase" evidence="8">
    <location>
        <begin position="74"/>
        <end position="322"/>
    </location>
</feature>
<dbReference type="PANTHER" id="PTHR43289:SF6">
    <property type="entry name" value="SERINE_THREONINE-PROTEIN KINASE NEKL-3"/>
    <property type="match status" value="1"/>
</dbReference>
<evidence type="ECO:0000313" key="9">
    <source>
        <dbReference type="EMBL" id="MFC6878446.1"/>
    </source>
</evidence>
<evidence type="ECO:0000256" key="3">
    <source>
        <dbReference type="ARBA" id="ARBA00022679"/>
    </source>
</evidence>
<keyword evidence="6" id="KW-0067">ATP-binding</keyword>
<evidence type="ECO:0000256" key="2">
    <source>
        <dbReference type="ARBA" id="ARBA00022527"/>
    </source>
</evidence>
<feature type="compositionally biased region" description="Low complexity" evidence="7">
    <location>
        <begin position="12"/>
        <end position="23"/>
    </location>
</feature>
<dbReference type="EC" id="2.7.11.1" evidence="1"/>
<dbReference type="CDD" id="cd14014">
    <property type="entry name" value="STKc_PknB_like"/>
    <property type="match status" value="1"/>
</dbReference>
<feature type="compositionally biased region" description="Gly residues" evidence="7">
    <location>
        <begin position="24"/>
        <end position="42"/>
    </location>
</feature>
<dbReference type="GO" id="GO:0004674">
    <property type="term" value="F:protein serine/threonine kinase activity"/>
    <property type="evidence" value="ECO:0007669"/>
    <property type="project" value="UniProtKB-EC"/>
</dbReference>
<organism evidence="9 10">
    <name type="scientific">Actinomadura yumaensis</name>
    <dbReference type="NCBI Taxonomy" id="111807"/>
    <lineage>
        <taxon>Bacteria</taxon>
        <taxon>Bacillati</taxon>
        <taxon>Actinomycetota</taxon>
        <taxon>Actinomycetes</taxon>
        <taxon>Streptosporangiales</taxon>
        <taxon>Thermomonosporaceae</taxon>
        <taxon>Actinomadura</taxon>
    </lineage>
</organism>
<evidence type="ECO:0000256" key="4">
    <source>
        <dbReference type="ARBA" id="ARBA00022741"/>
    </source>
</evidence>
<dbReference type="InterPro" id="IPR011009">
    <property type="entry name" value="Kinase-like_dom_sf"/>
</dbReference>
<dbReference type="Gene3D" id="3.30.200.20">
    <property type="entry name" value="Phosphorylase Kinase, domain 1"/>
    <property type="match status" value="1"/>
</dbReference>
<dbReference type="Proteomes" id="UP001596380">
    <property type="component" value="Unassembled WGS sequence"/>
</dbReference>
<dbReference type="InterPro" id="IPR008271">
    <property type="entry name" value="Ser/Thr_kinase_AS"/>
</dbReference>
<proteinExistence type="predicted"/>
<evidence type="ECO:0000313" key="10">
    <source>
        <dbReference type="Proteomes" id="UP001596380"/>
    </source>
</evidence>
<dbReference type="SUPFAM" id="SSF56112">
    <property type="entry name" value="Protein kinase-like (PK-like)"/>
    <property type="match status" value="1"/>
</dbReference>
<evidence type="ECO:0000256" key="6">
    <source>
        <dbReference type="ARBA" id="ARBA00022840"/>
    </source>
</evidence>
<evidence type="ECO:0000256" key="5">
    <source>
        <dbReference type="ARBA" id="ARBA00022777"/>
    </source>
</evidence>
<dbReference type="PROSITE" id="PS00108">
    <property type="entry name" value="PROTEIN_KINASE_ST"/>
    <property type="match status" value="1"/>
</dbReference>